<keyword evidence="2" id="KW-1185">Reference proteome</keyword>
<name>A0A017TB90_9BACT</name>
<dbReference type="eggNOG" id="ENOG5030TMG">
    <property type="taxonomic scope" value="Bacteria"/>
</dbReference>
<dbReference type="STRING" id="1192034.CAP_2260"/>
<reference evidence="1 2" key="1">
    <citation type="submission" date="2013-05" db="EMBL/GenBank/DDBJ databases">
        <title>Genome assembly of Chondromyces apiculatus DSM 436.</title>
        <authorList>
            <person name="Sharma G."/>
            <person name="Khatri I."/>
            <person name="Kaur C."/>
            <person name="Mayilraj S."/>
            <person name="Subramanian S."/>
        </authorList>
    </citation>
    <scope>NUCLEOTIDE SEQUENCE [LARGE SCALE GENOMIC DNA]</scope>
    <source>
        <strain evidence="1 2">DSM 436</strain>
    </source>
</reference>
<evidence type="ECO:0000313" key="1">
    <source>
        <dbReference type="EMBL" id="EYF06070.1"/>
    </source>
</evidence>
<evidence type="ECO:0000313" key="2">
    <source>
        <dbReference type="Proteomes" id="UP000019678"/>
    </source>
</evidence>
<dbReference type="Proteomes" id="UP000019678">
    <property type="component" value="Unassembled WGS sequence"/>
</dbReference>
<sequence>MMAAAVRRACQPRKETARTIALKEQLLLVTECVRRRMVSDLEAFLLPLQAASPPRFSAWMTSQADWDRFTKALASLKEALEGVNLAEGARRDGSSSGGAAFTLCERSALTERIFLARTLASGDLTWFVARVESVQGHGQQTRDVVTGVRRHAEKPPKPAAVEDGQRRLAPSAWQELAAGAKAVEDGAPALAEATCALWPQAVEALGGSAACRDKRTHYYFAHCNLRESPPGPTVTKVGSATERTPGDLQVSVSLVQ</sequence>
<dbReference type="AlphaFoldDB" id="A0A017TB90"/>
<dbReference type="EMBL" id="ASRX01000018">
    <property type="protein sequence ID" value="EYF06070.1"/>
    <property type="molecule type" value="Genomic_DNA"/>
</dbReference>
<protein>
    <submittedName>
        <fullName evidence="1">Uncharacterized protein</fullName>
    </submittedName>
</protein>
<proteinExistence type="predicted"/>
<accession>A0A017TB90</accession>
<gene>
    <name evidence="1" type="ORF">CAP_2260</name>
</gene>
<organism evidence="1 2">
    <name type="scientific">Chondromyces apiculatus DSM 436</name>
    <dbReference type="NCBI Taxonomy" id="1192034"/>
    <lineage>
        <taxon>Bacteria</taxon>
        <taxon>Pseudomonadati</taxon>
        <taxon>Myxococcota</taxon>
        <taxon>Polyangia</taxon>
        <taxon>Polyangiales</taxon>
        <taxon>Polyangiaceae</taxon>
        <taxon>Chondromyces</taxon>
    </lineage>
</organism>
<comment type="caution">
    <text evidence="1">The sequence shown here is derived from an EMBL/GenBank/DDBJ whole genome shotgun (WGS) entry which is preliminary data.</text>
</comment>